<gene>
    <name evidence="4" type="ORF">GJ654_20475</name>
</gene>
<dbReference type="PANTHER" id="PTHR36450">
    <property type="entry name" value="THIOREDOXIN"/>
    <property type="match status" value="1"/>
</dbReference>
<feature type="active site" description="Nucleophile" evidence="1">
    <location>
        <position position="14"/>
    </location>
</feature>
<dbReference type="Proteomes" id="UP000439113">
    <property type="component" value="Unassembled WGS sequence"/>
</dbReference>
<dbReference type="InterPro" id="IPR036249">
    <property type="entry name" value="Thioredoxin-like_sf"/>
</dbReference>
<feature type="active site" description="Nucleophile" evidence="1">
    <location>
        <position position="11"/>
    </location>
</feature>
<reference evidence="4 5" key="1">
    <citation type="submission" date="2019-11" db="EMBL/GenBank/DDBJ databases">
        <title>Whole-genome sequence of a Rhodoblastus acidophilus DSM 142.</title>
        <authorList>
            <person name="Kyndt J.A."/>
            <person name="Meyer T.E."/>
        </authorList>
    </citation>
    <scope>NUCLEOTIDE SEQUENCE [LARGE SCALE GENOMIC DNA]</scope>
    <source>
        <strain evidence="4 5">DSM 142</strain>
    </source>
</reference>
<dbReference type="AlphaFoldDB" id="A0A6N8DU69"/>
<dbReference type="Pfam" id="PF13192">
    <property type="entry name" value="Thioredoxin_3"/>
    <property type="match status" value="1"/>
</dbReference>
<organism evidence="4 5">
    <name type="scientific">Rhodoblastus acidophilus</name>
    <name type="common">Rhodopseudomonas acidophila</name>
    <dbReference type="NCBI Taxonomy" id="1074"/>
    <lineage>
        <taxon>Bacteria</taxon>
        <taxon>Pseudomonadati</taxon>
        <taxon>Pseudomonadota</taxon>
        <taxon>Alphaproteobacteria</taxon>
        <taxon>Hyphomicrobiales</taxon>
        <taxon>Rhodoblastaceae</taxon>
        <taxon>Rhodoblastus</taxon>
    </lineage>
</organism>
<evidence type="ECO:0000259" key="3">
    <source>
        <dbReference type="Pfam" id="PF13192"/>
    </source>
</evidence>
<evidence type="ECO:0000256" key="1">
    <source>
        <dbReference type="PIRSR" id="PIRSR037031-50"/>
    </source>
</evidence>
<evidence type="ECO:0000256" key="2">
    <source>
        <dbReference type="PIRSR" id="PIRSR037031-51"/>
    </source>
</evidence>
<dbReference type="Gene3D" id="3.40.30.10">
    <property type="entry name" value="Glutaredoxin"/>
    <property type="match status" value="1"/>
</dbReference>
<dbReference type="InterPro" id="IPR005243">
    <property type="entry name" value="THIRX-like_proc"/>
</dbReference>
<dbReference type="SUPFAM" id="SSF52833">
    <property type="entry name" value="Thioredoxin-like"/>
    <property type="match status" value="1"/>
</dbReference>
<feature type="domain" description="Thioredoxin-like fold" evidence="3">
    <location>
        <begin position="3"/>
        <end position="80"/>
    </location>
</feature>
<evidence type="ECO:0000313" key="5">
    <source>
        <dbReference type="Proteomes" id="UP000439113"/>
    </source>
</evidence>
<dbReference type="PANTHER" id="PTHR36450:SF1">
    <property type="entry name" value="THIOREDOXIN"/>
    <property type="match status" value="1"/>
</dbReference>
<keyword evidence="2" id="KW-1015">Disulfide bond</keyword>
<dbReference type="OrthoDB" id="9800630at2"/>
<protein>
    <submittedName>
        <fullName evidence="4">Arsenic metallochaperone ArsD family protein</fullName>
    </submittedName>
</protein>
<feature type="disulfide bond" description="Redox-active" evidence="2">
    <location>
        <begin position="11"/>
        <end position="14"/>
    </location>
</feature>
<comment type="caution">
    <text evidence="4">The sequence shown here is derived from an EMBL/GenBank/DDBJ whole genome shotgun (WGS) entry which is preliminary data.</text>
</comment>
<dbReference type="PIRSF" id="PIRSF037031">
    <property type="entry name" value="Redox_disulphide_2"/>
    <property type="match status" value="1"/>
</dbReference>
<dbReference type="NCBIfam" id="TIGR00412">
    <property type="entry name" value="redox_disulf_2"/>
    <property type="match status" value="1"/>
</dbReference>
<sequence length="82" mass="8911">MKKVQVVGPGCKRCEATFEMLRSEARKLGTDVVIEKVTDYVEIARFCSKFGIVSTPVVVVDGKIVHAGGMPKAQEVAKWLGS</sequence>
<proteinExistence type="predicted"/>
<dbReference type="InterPro" id="IPR012336">
    <property type="entry name" value="Thioredoxin-like_fold"/>
</dbReference>
<name>A0A6N8DU69_RHOAC</name>
<accession>A0A6N8DU69</accession>
<dbReference type="EMBL" id="WNKS01000038">
    <property type="protein sequence ID" value="MTV33356.1"/>
    <property type="molecule type" value="Genomic_DNA"/>
</dbReference>
<evidence type="ECO:0000313" key="4">
    <source>
        <dbReference type="EMBL" id="MTV33356.1"/>
    </source>
</evidence>
<keyword evidence="2" id="KW-0676">Redox-active center</keyword>
<dbReference type="RefSeq" id="WP_155448033.1">
    <property type="nucleotide sequence ID" value="NZ_JAOQNR010000032.1"/>
</dbReference>